<dbReference type="AlphaFoldDB" id="A0A645GD73"/>
<dbReference type="InterPro" id="IPR012854">
    <property type="entry name" value="Cu_amine_oxidase-like_N"/>
</dbReference>
<dbReference type="EMBL" id="VSSQ01072708">
    <property type="protein sequence ID" value="MPN24020.1"/>
    <property type="molecule type" value="Genomic_DNA"/>
</dbReference>
<dbReference type="Pfam" id="PF07833">
    <property type="entry name" value="Cu_amine_oxidN1"/>
    <property type="match status" value="1"/>
</dbReference>
<evidence type="ECO:0000259" key="1">
    <source>
        <dbReference type="Pfam" id="PF07833"/>
    </source>
</evidence>
<name>A0A645GD73_9ZZZZ</name>
<feature type="domain" description="Copper amine oxidase-like N-terminal" evidence="1">
    <location>
        <begin position="93"/>
        <end position="215"/>
    </location>
</feature>
<proteinExistence type="predicted"/>
<accession>A0A645GD73</accession>
<protein>
    <recommendedName>
        <fullName evidence="1">Copper amine oxidase-like N-terminal domain-containing protein</fullName>
    </recommendedName>
</protein>
<gene>
    <name evidence="2" type="ORF">SDC9_171413</name>
</gene>
<reference evidence="2" key="1">
    <citation type="submission" date="2019-08" db="EMBL/GenBank/DDBJ databases">
        <authorList>
            <person name="Kucharzyk K."/>
            <person name="Murdoch R.W."/>
            <person name="Higgins S."/>
            <person name="Loffler F."/>
        </authorList>
    </citation>
    <scope>NUCLEOTIDE SEQUENCE</scope>
</reference>
<comment type="caution">
    <text evidence="2">The sequence shown here is derived from an EMBL/GenBank/DDBJ whole genome shotgun (WGS) entry which is preliminary data.</text>
</comment>
<organism evidence="2">
    <name type="scientific">bioreactor metagenome</name>
    <dbReference type="NCBI Taxonomy" id="1076179"/>
    <lineage>
        <taxon>unclassified sequences</taxon>
        <taxon>metagenomes</taxon>
        <taxon>ecological metagenomes</taxon>
    </lineage>
</organism>
<sequence>MTREYDMEITDESGNPLSGLTVKINGQTFISDENGGVAFSLVFDDTNYDQPEKLQVYNGTNLVFQKDVDFFTETPVILAKAVMAKPTSSTVLINGKSIPFEAYNINGNNFFKLRDLAKALNRSEKQFEVSWNDTLNTIYISTGESYTAVGGELAVSGSNVNKSADLTTSCVCVDAALKKLTAYNIGGNNYFKLRDMAAVINFGVAWDGDTNTINIDTSTGYTKE</sequence>
<evidence type="ECO:0000313" key="2">
    <source>
        <dbReference type="EMBL" id="MPN24020.1"/>
    </source>
</evidence>